<dbReference type="Pfam" id="PF07690">
    <property type="entry name" value="MFS_1"/>
    <property type="match status" value="1"/>
</dbReference>
<keyword evidence="3 5" id="KW-1133">Transmembrane helix</keyword>
<evidence type="ECO:0000256" key="2">
    <source>
        <dbReference type="ARBA" id="ARBA00022692"/>
    </source>
</evidence>
<proteinExistence type="predicted"/>
<evidence type="ECO:0000256" key="1">
    <source>
        <dbReference type="ARBA" id="ARBA00004141"/>
    </source>
</evidence>
<accession>A0A9P1GIR5</accession>
<evidence type="ECO:0000313" key="6">
    <source>
        <dbReference type="EMBL" id="CAI4015446.1"/>
    </source>
</evidence>
<name>A0A9P1GIR5_9DINO</name>
<feature type="transmembrane region" description="Helical" evidence="5">
    <location>
        <begin position="270"/>
        <end position="296"/>
    </location>
</feature>
<feature type="transmembrane region" description="Helical" evidence="5">
    <location>
        <begin position="146"/>
        <end position="169"/>
    </location>
</feature>
<keyword evidence="4 5" id="KW-0472">Membrane</keyword>
<evidence type="ECO:0000256" key="4">
    <source>
        <dbReference type="ARBA" id="ARBA00023136"/>
    </source>
</evidence>
<evidence type="ECO:0000256" key="3">
    <source>
        <dbReference type="ARBA" id="ARBA00022989"/>
    </source>
</evidence>
<dbReference type="InterPro" id="IPR036259">
    <property type="entry name" value="MFS_trans_sf"/>
</dbReference>
<dbReference type="Gene3D" id="1.20.1250.20">
    <property type="entry name" value="MFS general substrate transporter like domains"/>
    <property type="match status" value="1"/>
</dbReference>
<reference evidence="6" key="1">
    <citation type="submission" date="2022-10" db="EMBL/GenBank/DDBJ databases">
        <authorList>
            <person name="Chen Y."/>
            <person name="Dougan E. K."/>
            <person name="Chan C."/>
            <person name="Rhodes N."/>
            <person name="Thang M."/>
        </authorList>
    </citation>
    <scope>NUCLEOTIDE SEQUENCE</scope>
</reference>
<dbReference type="AlphaFoldDB" id="A0A9P1GIR5"/>
<protein>
    <submittedName>
        <fullName evidence="7">Kinesin-like protein KIF19</fullName>
    </submittedName>
</protein>
<feature type="transmembrane region" description="Helical" evidence="5">
    <location>
        <begin position="181"/>
        <end position="203"/>
    </location>
</feature>
<dbReference type="EMBL" id="CAMXCT010006532">
    <property type="protein sequence ID" value="CAI4015446.1"/>
    <property type="molecule type" value="Genomic_DNA"/>
</dbReference>
<evidence type="ECO:0000313" key="7">
    <source>
        <dbReference type="EMBL" id="CAL4802758.1"/>
    </source>
</evidence>
<comment type="subcellular location">
    <subcellularLocation>
        <location evidence="1">Membrane</location>
        <topology evidence="1">Multi-pass membrane protein</topology>
    </subcellularLocation>
</comment>
<feature type="transmembrane region" description="Helical" evidence="5">
    <location>
        <begin position="209"/>
        <end position="230"/>
    </location>
</feature>
<reference evidence="7 8" key="2">
    <citation type="submission" date="2024-05" db="EMBL/GenBank/DDBJ databases">
        <authorList>
            <person name="Chen Y."/>
            <person name="Shah S."/>
            <person name="Dougan E. K."/>
            <person name="Thang M."/>
            <person name="Chan C."/>
        </authorList>
    </citation>
    <scope>NUCLEOTIDE SEQUENCE [LARGE SCALE GENOMIC DNA]</scope>
</reference>
<feature type="transmembrane region" description="Helical" evidence="5">
    <location>
        <begin position="23"/>
        <end position="44"/>
    </location>
</feature>
<feature type="transmembrane region" description="Helical" evidence="5">
    <location>
        <begin position="332"/>
        <end position="351"/>
    </location>
</feature>
<evidence type="ECO:0000313" key="8">
    <source>
        <dbReference type="Proteomes" id="UP001152797"/>
    </source>
</evidence>
<dbReference type="OrthoDB" id="421661at2759"/>
<dbReference type="EMBL" id="CAMXCT030006532">
    <property type="protein sequence ID" value="CAL4802758.1"/>
    <property type="molecule type" value="Genomic_DNA"/>
</dbReference>
<dbReference type="PANTHER" id="PTHR23507:SF1">
    <property type="entry name" value="FI18259P1-RELATED"/>
    <property type="match status" value="1"/>
</dbReference>
<dbReference type="InterPro" id="IPR011701">
    <property type="entry name" value="MFS"/>
</dbReference>
<dbReference type="SUPFAM" id="SSF103473">
    <property type="entry name" value="MFS general substrate transporter"/>
    <property type="match status" value="1"/>
</dbReference>
<feature type="transmembrane region" description="Helical" evidence="5">
    <location>
        <begin position="308"/>
        <end position="325"/>
    </location>
</feature>
<dbReference type="GO" id="GO:0016020">
    <property type="term" value="C:membrane"/>
    <property type="evidence" value="ECO:0007669"/>
    <property type="project" value="UniProtKB-SubCell"/>
</dbReference>
<evidence type="ECO:0000256" key="5">
    <source>
        <dbReference type="SAM" id="Phobius"/>
    </source>
</evidence>
<keyword evidence="8" id="KW-1185">Reference proteome</keyword>
<organism evidence="6">
    <name type="scientific">Cladocopium goreaui</name>
    <dbReference type="NCBI Taxonomy" id="2562237"/>
    <lineage>
        <taxon>Eukaryota</taxon>
        <taxon>Sar</taxon>
        <taxon>Alveolata</taxon>
        <taxon>Dinophyceae</taxon>
        <taxon>Suessiales</taxon>
        <taxon>Symbiodiniaceae</taxon>
        <taxon>Cladocopium</taxon>
    </lineage>
</organism>
<feature type="transmembrane region" description="Helical" evidence="5">
    <location>
        <begin position="112"/>
        <end position="134"/>
    </location>
</feature>
<dbReference type="Proteomes" id="UP001152797">
    <property type="component" value="Unassembled WGS sequence"/>
</dbReference>
<dbReference type="EMBL" id="CAMXCT020006532">
    <property type="protein sequence ID" value="CAL1168821.1"/>
    <property type="molecule type" value="Genomic_DNA"/>
</dbReference>
<comment type="caution">
    <text evidence="6">The sequence shown here is derived from an EMBL/GenBank/DDBJ whole genome shotgun (WGS) entry which is preliminary data.</text>
</comment>
<dbReference type="PANTHER" id="PTHR23507">
    <property type="entry name" value="ZGC:174356"/>
    <property type="match status" value="1"/>
</dbReference>
<gene>
    <name evidence="6" type="ORF">C1SCF055_LOCUS40274</name>
</gene>
<keyword evidence="2 5" id="KW-0812">Transmembrane</keyword>
<sequence>MSQLLVDDGRFGPRRVLLQLRPVWHIFLPYGLLSILFMLAVQLYGPFLRSMVKCATEMEPTVFTGSAHCGDANLVLSVAQAREGRLVAMKLLVHAFAGPVLALLADSIGRRPVLLLGLAGFTVAFCIFASVAGLPVLHGSQSLMSLSFLVEGCTSAFDVVFLSVLADLAKTTTERVTCFSVLYGMGALGHAIAIYLSAGILRWQLQNYAAVWLAMSIGMACVMLLVLVCVPETLPSAQAKSRPQKLTLPRLMTSTAVQMRYLVSNRFLQIWLTAVLFKSLAAGLGSIYASFTLAAYDWKPGDWQAVTWPFEMISMGSLSFLGPLAGRKRPEVVISFTSVSGILIHLAQIFAPFAPFALVGPHLSAGFLAFARPVSAAYLSSIFPASEQAKVQALAHLVHDFGISFSMATFSGPWLFRPHLQGWDAARPFLSPTQIGTENGSQRRNLWNL</sequence>
<dbReference type="GO" id="GO:0022857">
    <property type="term" value="F:transmembrane transporter activity"/>
    <property type="evidence" value="ECO:0007669"/>
    <property type="project" value="InterPro"/>
</dbReference>